<name>A0A450TG87_9GAMM</name>
<dbReference type="AlphaFoldDB" id="A0A450TG87"/>
<proteinExistence type="predicted"/>
<reference evidence="1" key="1">
    <citation type="submission" date="2019-02" db="EMBL/GenBank/DDBJ databases">
        <authorList>
            <person name="Gruber-Vodicka R. H."/>
            <person name="Seah K. B. B."/>
        </authorList>
    </citation>
    <scope>NUCLEOTIDE SEQUENCE</scope>
    <source>
        <strain evidence="1">BECK_DK47</strain>
    </source>
</reference>
<accession>A0A450TG87</accession>
<gene>
    <name evidence="1" type="ORF">BECKDK2373B_GA0170837_11628</name>
</gene>
<sequence>MLFGSVRFLDGRNLIFQQCQGAEFRFQLWNRAKLALANPAPGQLGEIGVDRFVLVIKVVRRKIESLISRQ</sequence>
<evidence type="ECO:0000313" key="1">
    <source>
        <dbReference type="EMBL" id="VFJ66193.1"/>
    </source>
</evidence>
<dbReference type="EMBL" id="CAADEX010000162">
    <property type="protein sequence ID" value="VFJ66193.1"/>
    <property type="molecule type" value="Genomic_DNA"/>
</dbReference>
<organism evidence="1">
    <name type="scientific">Candidatus Kentrum sp. DK</name>
    <dbReference type="NCBI Taxonomy" id="2126562"/>
    <lineage>
        <taxon>Bacteria</taxon>
        <taxon>Pseudomonadati</taxon>
        <taxon>Pseudomonadota</taxon>
        <taxon>Gammaproteobacteria</taxon>
        <taxon>Candidatus Kentrum</taxon>
    </lineage>
</organism>
<protein>
    <submittedName>
        <fullName evidence="1">Uncharacterized protein</fullName>
    </submittedName>
</protein>